<keyword evidence="6" id="KW-0175">Coiled coil</keyword>
<dbReference type="Pfam" id="PF13408">
    <property type="entry name" value="Zn_ribbon_recom"/>
    <property type="match status" value="1"/>
</dbReference>
<dbReference type="KEGG" id="cazo:G3A45_01295"/>
<dbReference type="PROSITE" id="PS51737">
    <property type="entry name" value="RECOMBINASE_DNA_BIND"/>
    <property type="match status" value="1"/>
</dbReference>
<keyword evidence="2" id="KW-0238">DNA-binding</keyword>
<dbReference type="InterPro" id="IPR006119">
    <property type="entry name" value="Resolv_N"/>
</dbReference>
<dbReference type="GO" id="GO:0003677">
    <property type="term" value="F:DNA binding"/>
    <property type="evidence" value="ECO:0007669"/>
    <property type="project" value="UniProtKB-KW"/>
</dbReference>
<dbReference type="EMBL" id="CP048617">
    <property type="protein sequence ID" value="QIB28112.1"/>
    <property type="molecule type" value="Genomic_DNA"/>
</dbReference>
<evidence type="ECO:0000256" key="4">
    <source>
        <dbReference type="PIRSR" id="PIRSR606118-50"/>
    </source>
</evidence>
<dbReference type="CDD" id="cd03768">
    <property type="entry name" value="SR_ResInv"/>
    <property type="match status" value="1"/>
</dbReference>
<dbReference type="PANTHER" id="PTHR30461">
    <property type="entry name" value="DNA-INVERTASE FROM LAMBDOID PROPHAGE"/>
    <property type="match status" value="1"/>
</dbReference>
<evidence type="ECO:0000313" key="10">
    <source>
        <dbReference type="Proteomes" id="UP000464452"/>
    </source>
</evidence>
<evidence type="ECO:0000256" key="1">
    <source>
        <dbReference type="ARBA" id="ARBA00022908"/>
    </source>
</evidence>
<dbReference type="PROSITE" id="PS00397">
    <property type="entry name" value="RECOMBINASES_1"/>
    <property type="match status" value="1"/>
</dbReference>
<dbReference type="SUPFAM" id="SSF53041">
    <property type="entry name" value="Resolvase-like"/>
    <property type="match status" value="1"/>
</dbReference>
<sequence length="564" mass="65866">MKKAALYIRVSTHHQIDRDSLPFQRQELINYSKYLLGIDDYEIFEDAGYSGKNMDRPAFQDMMARIRQGEFTHLLVWKIDRISRNLKDFTEMYEEIKKYGVTFISKNEQFDTSSAMGEAMLKIILVFAELERKLTAERVSSIMLSRAEKGLWNGAQCPLGYKWDDEKKFPVPDEEEAKVVQFIYDKYEELRSAFQVMKILNTNNIKTKRGGTWTSKTVVDIIRNPFYKGTYRYNYRESARGKKKDKSEWIIVDDNHEAIISKEQWERCNKIMDFNASRNTALLRKNTHTHIFSGLVKCKKCGRGFNAALDQPRSDGYRPSIYRCQGKSRALGCDAKMVSEITLGPFVINYLANLSKAQQKLTKKHNLKDLEKILLSGKTFKNIAGIETKGLESIYISILYSNLDNVLIDMPKNKDVKKENISEMEILKKEKEKYERAIDRLQNLYLFSEESMSEKDFLLQKHKLKNKIDDINKKLHELHEEHSNQVAYNDISFLQKASHFMISNELLNKKTIDYKNMVMTIDKKLIKDFINTVIDKVIVDDGKVSSICFKNGLTHKFIYRDKDI</sequence>
<dbReference type="InterPro" id="IPR038109">
    <property type="entry name" value="DNA_bind_recomb_sf"/>
</dbReference>
<organism evidence="9 10">
    <name type="scientific">Caloranaerobacter azorensis</name>
    <dbReference type="NCBI Taxonomy" id="116090"/>
    <lineage>
        <taxon>Bacteria</taxon>
        <taxon>Bacillati</taxon>
        <taxon>Bacillota</taxon>
        <taxon>Tissierellia</taxon>
        <taxon>Tissierellales</taxon>
        <taxon>Thermohalobacteraceae</taxon>
        <taxon>Caloranaerobacter</taxon>
    </lineage>
</organism>
<proteinExistence type="predicted"/>
<dbReference type="InterPro" id="IPR025827">
    <property type="entry name" value="Zn_ribbon_recom_dom"/>
</dbReference>
<reference evidence="9 10" key="1">
    <citation type="submission" date="2020-02" db="EMBL/GenBank/DDBJ databases">
        <title>Thermophilic hydrogen producing bacteria, Caloranaerobacter azorensis.</title>
        <authorList>
            <person name="Baek K."/>
        </authorList>
    </citation>
    <scope>NUCLEOTIDE SEQUENCE [LARGE SCALE GENOMIC DNA]</scope>
    <source>
        <strain evidence="9 10">T3-1</strain>
    </source>
</reference>
<evidence type="ECO:0000313" key="9">
    <source>
        <dbReference type="EMBL" id="QIB28112.1"/>
    </source>
</evidence>
<dbReference type="Gene3D" id="3.90.1750.20">
    <property type="entry name" value="Putative Large Serine Recombinase, Chain B, Domain 2"/>
    <property type="match status" value="1"/>
</dbReference>
<dbReference type="InterPro" id="IPR050639">
    <property type="entry name" value="SSR_resolvase"/>
</dbReference>
<evidence type="ECO:0000256" key="5">
    <source>
        <dbReference type="PROSITE-ProRule" id="PRU10137"/>
    </source>
</evidence>
<dbReference type="InterPro" id="IPR006118">
    <property type="entry name" value="Recombinase_CS"/>
</dbReference>
<dbReference type="GO" id="GO:0000150">
    <property type="term" value="F:DNA strand exchange activity"/>
    <property type="evidence" value="ECO:0007669"/>
    <property type="project" value="InterPro"/>
</dbReference>
<evidence type="ECO:0000259" key="8">
    <source>
        <dbReference type="PROSITE" id="PS51737"/>
    </source>
</evidence>
<dbReference type="PROSITE" id="PS51736">
    <property type="entry name" value="RECOMBINASES_3"/>
    <property type="match status" value="1"/>
</dbReference>
<accession>A0A6P1YGP1</accession>
<keyword evidence="1" id="KW-0229">DNA integration</keyword>
<dbReference type="Pfam" id="PF07508">
    <property type="entry name" value="Recombinase"/>
    <property type="match status" value="1"/>
</dbReference>
<dbReference type="PANTHER" id="PTHR30461:SF23">
    <property type="entry name" value="DNA RECOMBINASE-RELATED"/>
    <property type="match status" value="1"/>
</dbReference>
<dbReference type="SMART" id="SM00857">
    <property type="entry name" value="Resolvase"/>
    <property type="match status" value="1"/>
</dbReference>
<dbReference type="AlphaFoldDB" id="A0A6P1YGP1"/>
<feature type="domain" description="Resolvase/invertase-type recombinase catalytic" evidence="7">
    <location>
        <begin position="3"/>
        <end position="150"/>
    </location>
</feature>
<protein>
    <submittedName>
        <fullName evidence="9">Recombinase family protein</fullName>
    </submittedName>
</protein>
<feature type="active site" description="O-(5'-phospho-DNA)-serine intermediate" evidence="4 5">
    <location>
        <position position="11"/>
    </location>
</feature>
<evidence type="ECO:0000256" key="2">
    <source>
        <dbReference type="ARBA" id="ARBA00023125"/>
    </source>
</evidence>
<dbReference type="InterPro" id="IPR011109">
    <property type="entry name" value="DNA_bind_recombinase_dom"/>
</dbReference>
<evidence type="ECO:0000259" key="7">
    <source>
        <dbReference type="PROSITE" id="PS51736"/>
    </source>
</evidence>
<feature type="domain" description="Recombinase" evidence="8">
    <location>
        <begin position="158"/>
        <end position="278"/>
    </location>
</feature>
<keyword evidence="3" id="KW-0233">DNA recombination</keyword>
<gene>
    <name evidence="9" type="ORF">G3A45_01295</name>
</gene>
<dbReference type="Gene3D" id="3.40.50.1390">
    <property type="entry name" value="Resolvase, N-terminal catalytic domain"/>
    <property type="match status" value="1"/>
</dbReference>
<name>A0A6P1YGP1_9FIRM</name>
<dbReference type="GO" id="GO:0015074">
    <property type="term" value="P:DNA integration"/>
    <property type="evidence" value="ECO:0007669"/>
    <property type="project" value="UniProtKB-KW"/>
</dbReference>
<dbReference type="InterPro" id="IPR036162">
    <property type="entry name" value="Resolvase-like_N_sf"/>
</dbReference>
<dbReference type="Proteomes" id="UP000464452">
    <property type="component" value="Chromosome"/>
</dbReference>
<evidence type="ECO:0000256" key="3">
    <source>
        <dbReference type="ARBA" id="ARBA00023172"/>
    </source>
</evidence>
<dbReference type="Pfam" id="PF00239">
    <property type="entry name" value="Resolvase"/>
    <property type="match status" value="1"/>
</dbReference>
<evidence type="ECO:0000256" key="6">
    <source>
        <dbReference type="SAM" id="Coils"/>
    </source>
</evidence>
<feature type="coiled-coil region" evidence="6">
    <location>
        <begin position="417"/>
        <end position="481"/>
    </location>
</feature>